<sequence length="71" mass="8154">MTGHLKWDLVGDGAAAQAHRMGKGPRANVKRETRGNLMSICKSKMALKMKTKKKEKKRTSRIAFYWRQTSF</sequence>
<gene>
    <name evidence="1" type="ORF">CURHAP_LOCUS24984</name>
    <name evidence="2" type="ORF">ORAREDHAP_LOCUS24572</name>
</gene>
<accession>A0A6J5X2P2</accession>
<dbReference type="Proteomes" id="UP000507222">
    <property type="component" value="Unassembled WGS sequence"/>
</dbReference>
<protein>
    <submittedName>
        <fullName evidence="2">Uncharacterized protein</fullName>
    </submittedName>
</protein>
<dbReference type="AlphaFoldDB" id="A0A6J5X2P2"/>
<organism evidence="2 4">
    <name type="scientific">Prunus armeniaca</name>
    <name type="common">Apricot</name>
    <name type="synonym">Armeniaca vulgaris</name>
    <dbReference type="NCBI Taxonomy" id="36596"/>
    <lineage>
        <taxon>Eukaryota</taxon>
        <taxon>Viridiplantae</taxon>
        <taxon>Streptophyta</taxon>
        <taxon>Embryophyta</taxon>
        <taxon>Tracheophyta</taxon>
        <taxon>Spermatophyta</taxon>
        <taxon>Magnoliopsida</taxon>
        <taxon>eudicotyledons</taxon>
        <taxon>Gunneridae</taxon>
        <taxon>Pentapetalae</taxon>
        <taxon>rosids</taxon>
        <taxon>fabids</taxon>
        <taxon>Rosales</taxon>
        <taxon>Rosaceae</taxon>
        <taxon>Amygdaloideae</taxon>
        <taxon>Amygdaleae</taxon>
        <taxon>Prunus</taxon>
    </lineage>
</organism>
<evidence type="ECO:0000313" key="2">
    <source>
        <dbReference type="EMBL" id="CAB4306375.1"/>
    </source>
</evidence>
<proteinExistence type="predicted"/>
<dbReference type="EMBL" id="CAEKDK010000004">
    <property type="protein sequence ID" value="CAB4275992.1"/>
    <property type="molecule type" value="Genomic_DNA"/>
</dbReference>
<dbReference type="Proteomes" id="UP000507245">
    <property type="component" value="Unassembled WGS sequence"/>
</dbReference>
<evidence type="ECO:0000313" key="4">
    <source>
        <dbReference type="Proteomes" id="UP000507245"/>
    </source>
</evidence>
<name>A0A6J5X2P2_PRUAR</name>
<evidence type="ECO:0000313" key="3">
    <source>
        <dbReference type="Proteomes" id="UP000507222"/>
    </source>
</evidence>
<keyword evidence="4" id="KW-1185">Reference proteome</keyword>
<reference evidence="4" key="1">
    <citation type="journal article" date="2020" name="Genome Biol.">
        <title>Gamete binning: chromosome-level and haplotype-resolved genome assembly enabled by high-throughput single-cell sequencing of gamete genomes.</title>
        <authorList>
            <person name="Campoy J.A."/>
            <person name="Sun H."/>
            <person name="Goel M."/>
            <person name="Jiao W.-B."/>
            <person name="Folz-Donahue K."/>
            <person name="Wang N."/>
            <person name="Rubio M."/>
            <person name="Liu C."/>
            <person name="Kukat C."/>
            <person name="Ruiz D."/>
            <person name="Huettel B."/>
            <person name="Schneeberger K."/>
        </authorList>
    </citation>
    <scope>NUCLEOTIDE SEQUENCE [LARGE SCALE GENOMIC DNA]</scope>
    <source>
        <strain evidence="4">cv. Rojo Pasion</strain>
    </source>
</reference>
<dbReference type="EMBL" id="CAEKKB010000004">
    <property type="protein sequence ID" value="CAB4306375.1"/>
    <property type="molecule type" value="Genomic_DNA"/>
</dbReference>
<evidence type="ECO:0000313" key="1">
    <source>
        <dbReference type="EMBL" id="CAB4275992.1"/>
    </source>
</evidence>
<reference evidence="2 3" key="2">
    <citation type="submission" date="2020-05" db="EMBL/GenBank/DDBJ databases">
        <authorList>
            <person name="Campoy J."/>
            <person name="Schneeberger K."/>
            <person name="Spophaly S."/>
        </authorList>
    </citation>
    <scope>NUCLEOTIDE SEQUENCE [LARGE SCALE GENOMIC DNA]</scope>
    <source>
        <strain evidence="2">PruArmRojPasFocal</strain>
    </source>
</reference>